<dbReference type="PANTHER" id="PTHR42091">
    <property type="entry name" value="CONSERVED GLYCINE-RICH PROTEIN (AFU_ORTHOLOGUE AFUA_7G02440)"/>
    <property type="match status" value="1"/>
</dbReference>
<keyword evidence="2" id="KW-0732">Signal</keyword>
<reference evidence="4" key="1">
    <citation type="journal article" date="2020" name="Phytopathology">
        <title>Genome Sequence Resources of Colletotrichum truncatum, C. plurivorum, C. musicola, and C. sojae: Four Species Pathogenic to Soybean (Glycine max).</title>
        <authorList>
            <person name="Rogerio F."/>
            <person name="Boufleur T.R."/>
            <person name="Ciampi-Guillardi M."/>
            <person name="Sukno S.A."/>
            <person name="Thon M.R."/>
            <person name="Massola Junior N.S."/>
            <person name="Baroncelli R."/>
        </authorList>
    </citation>
    <scope>NUCLEOTIDE SEQUENCE</scope>
    <source>
        <strain evidence="4">LFN0074</strain>
    </source>
</reference>
<accession>A0A8H6NX15</accession>
<dbReference type="EMBL" id="WIGM01000022">
    <property type="protein sequence ID" value="KAF6844195.1"/>
    <property type="molecule type" value="Genomic_DNA"/>
</dbReference>
<dbReference type="InterPro" id="IPR056634">
    <property type="entry name" value="DUF7732"/>
</dbReference>
<gene>
    <name evidence="4" type="ORF">CMUS01_01345</name>
</gene>
<organism evidence="4 5">
    <name type="scientific">Colletotrichum musicola</name>
    <dbReference type="NCBI Taxonomy" id="2175873"/>
    <lineage>
        <taxon>Eukaryota</taxon>
        <taxon>Fungi</taxon>
        <taxon>Dikarya</taxon>
        <taxon>Ascomycota</taxon>
        <taxon>Pezizomycotina</taxon>
        <taxon>Sordariomycetes</taxon>
        <taxon>Hypocreomycetidae</taxon>
        <taxon>Glomerellales</taxon>
        <taxon>Glomerellaceae</taxon>
        <taxon>Colletotrichum</taxon>
        <taxon>Colletotrichum orchidearum species complex</taxon>
    </lineage>
</organism>
<evidence type="ECO:0000313" key="4">
    <source>
        <dbReference type="EMBL" id="KAF6844195.1"/>
    </source>
</evidence>
<protein>
    <recommendedName>
        <fullName evidence="3">DUF7732 domain-containing protein</fullName>
    </recommendedName>
</protein>
<feature type="domain" description="DUF7732" evidence="3">
    <location>
        <begin position="156"/>
        <end position="278"/>
    </location>
</feature>
<comment type="caution">
    <text evidence="4">The sequence shown here is derived from an EMBL/GenBank/DDBJ whole genome shotgun (WGS) entry which is preliminary data.</text>
</comment>
<dbReference type="PANTHER" id="PTHR42091:SF1">
    <property type="entry name" value="CONSERVED GLYCINE-RICH PROTEIN (AFU_ORTHOLOGUE AFUA_7G02440)"/>
    <property type="match status" value="1"/>
</dbReference>
<sequence>MRLDFAVFALTLFTPILASAIEPGLRGSDVSFLAPVEERDNSQQDEQLWKRKGGGGGGGGRGGGGGSSGGSRGGGGGRSGGSSGGSGGSRSGGGGSSGSGSSSGFGSSSGGTGGSRGGGGSSSGSGGSSRGGRLDSSGGSTKTGSGPPPAYGGGRYYGGGATQPYQAGQRRGSMAPFLLVGAGLAFWPGLWLAGAHMYPYSHPYRFYNESARENQTKPVLCGCADHQPCGCEENNNTEYMNSLLGNGSYDGLNKSVVNVADYQGNSTILINGTLPNGTTAAGGTDDVGSAAIRVAAEALGFWPVAAIVLATVFAA</sequence>
<evidence type="ECO:0000259" key="3">
    <source>
        <dbReference type="Pfam" id="PF24866"/>
    </source>
</evidence>
<keyword evidence="5" id="KW-1185">Reference proteome</keyword>
<feature type="chain" id="PRO_5034473448" description="DUF7732 domain-containing protein" evidence="2">
    <location>
        <begin position="21"/>
        <end position="315"/>
    </location>
</feature>
<feature type="signal peptide" evidence="2">
    <location>
        <begin position="1"/>
        <end position="20"/>
    </location>
</feature>
<dbReference type="AlphaFoldDB" id="A0A8H6NX15"/>
<evidence type="ECO:0000256" key="2">
    <source>
        <dbReference type="SAM" id="SignalP"/>
    </source>
</evidence>
<proteinExistence type="predicted"/>
<dbReference type="OrthoDB" id="5425547at2759"/>
<feature type="compositionally biased region" description="Gly residues" evidence="1">
    <location>
        <begin position="54"/>
        <end position="130"/>
    </location>
</feature>
<evidence type="ECO:0000256" key="1">
    <source>
        <dbReference type="SAM" id="MobiDB-lite"/>
    </source>
</evidence>
<feature type="region of interest" description="Disordered" evidence="1">
    <location>
        <begin position="36"/>
        <end position="157"/>
    </location>
</feature>
<name>A0A8H6NX15_9PEZI</name>
<evidence type="ECO:0000313" key="5">
    <source>
        <dbReference type="Proteomes" id="UP000639643"/>
    </source>
</evidence>
<feature type="compositionally biased region" description="Low complexity" evidence="1">
    <location>
        <begin position="134"/>
        <end position="145"/>
    </location>
</feature>
<dbReference type="Pfam" id="PF24866">
    <property type="entry name" value="DUF7732"/>
    <property type="match status" value="1"/>
</dbReference>
<dbReference type="Proteomes" id="UP000639643">
    <property type="component" value="Unassembled WGS sequence"/>
</dbReference>